<name>A0A3N1GUV4_9ACTN</name>
<gene>
    <name evidence="3" type="ORF">EDD30_7052</name>
</gene>
<dbReference type="Pfam" id="PF02557">
    <property type="entry name" value="VanY"/>
    <property type="match status" value="1"/>
</dbReference>
<dbReference type="InterPro" id="IPR009045">
    <property type="entry name" value="Zn_M74/Hedgehog-like"/>
</dbReference>
<evidence type="ECO:0000313" key="4">
    <source>
        <dbReference type="Proteomes" id="UP000271683"/>
    </source>
</evidence>
<dbReference type="CDD" id="cd14814">
    <property type="entry name" value="Peptidase_M15"/>
    <property type="match status" value="1"/>
</dbReference>
<dbReference type="OrthoDB" id="516973at2"/>
<evidence type="ECO:0000259" key="2">
    <source>
        <dbReference type="Pfam" id="PF02557"/>
    </source>
</evidence>
<keyword evidence="3" id="KW-0645">Protease</keyword>
<keyword evidence="3" id="KW-0121">Carboxypeptidase</keyword>
<dbReference type="AlphaFoldDB" id="A0A3N1GUV4"/>
<dbReference type="GO" id="GO:0006508">
    <property type="term" value="P:proteolysis"/>
    <property type="evidence" value="ECO:0007669"/>
    <property type="project" value="InterPro"/>
</dbReference>
<dbReference type="EMBL" id="RJKL01000001">
    <property type="protein sequence ID" value="ROP33988.1"/>
    <property type="molecule type" value="Genomic_DNA"/>
</dbReference>
<dbReference type="Gene3D" id="3.30.1380.10">
    <property type="match status" value="1"/>
</dbReference>
<dbReference type="PANTHER" id="PTHR34385:SF1">
    <property type="entry name" value="PEPTIDOGLYCAN L-ALANYL-D-GLUTAMATE ENDOPEPTIDASE CWLK"/>
    <property type="match status" value="1"/>
</dbReference>
<evidence type="ECO:0000313" key="3">
    <source>
        <dbReference type="EMBL" id="ROP33988.1"/>
    </source>
</evidence>
<sequence>MTTRQELGQRTWRFRTWRFLSTAVVAVVAAVPAVADPASAAVPRVAQRWASLMYHSLTPSPQYVALRKTLAGQRATLRTRSELVNQRRTSHAAAQTALAGAISADAGARTRYALAREALTSARNRLTVVSQQRPRNGAAVTAAQNRVTATAKSAAIRRGQAGEAAAALRTAQATARSATTGLDRATAAWQATSETVRKNQQKLISLDKSAEFAGQAAALSRDVVTEVRAGFTMADTASVNGVTVHKSVSFAFRRMLADAKADGVVLSGGGFRSKKRQIELRKINGCPDVWTAPASSCRVPTAIPGRSLHELGLAVDVTAGGKSLTANSAGFRWMSMYAKKYGFVNLPSEPWHWSITGG</sequence>
<dbReference type="InterPro" id="IPR052179">
    <property type="entry name" value="DD-CPase-like"/>
</dbReference>
<dbReference type="InterPro" id="IPR003709">
    <property type="entry name" value="VanY-like_core_dom"/>
</dbReference>
<keyword evidence="1" id="KW-0732">Signal</keyword>
<dbReference type="PANTHER" id="PTHR34385">
    <property type="entry name" value="D-ALANYL-D-ALANINE CARBOXYPEPTIDASE"/>
    <property type="match status" value="1"/>
</dbReference>
<proteinExistence type="predicted"/>
<dbReference type="Proteomes" id="UP000271683">
    <property type="component" value="Unassembled WGS sequence"/>
</dbReference>
<accession>A0A3N1GUV4</accession>
<reference evidence="3 4" key="1">
    <citation type="submission" date="2018-11" db="EMBL/GenBank/DDBJ databases">
        <title>Sequencing the genomes of 1000 actinobacteria strains.</title>
        <authorList>
            <person name="Klenk H.-P."/>
        </authorList>
    </citation>
    <scope>NUCLEOTIDE SEQUENCE [LARGE SCALE GENOMIC DNA]</scope>
    <source>
        <strain evidence="3 4">DSM 43634</strain>
    </source>
</reference>
<feature type="domain" description="D-alanyl-D-alanine carboxypeptidase-like core" evidence="2">
    <location>
        <begin position="243"/>
        <end position="355"/>
    </location>
</feature>
<feature type="chain" id="PRO_5017947356" evidence="1">
    <location>
        <begin position="41"/>
        <end position="358"/>
    </location>
</feature>
<keyword evidence="3" id="KW-0378">Hydrolase</keyword>
<feature type="signal peptide" evidence="1">
    <location>
        <begin position="1"/>
        <end position="40"/>
    </location>
</feature>
<dbReference type="SUPFAM" id="SSF55166">
    <property type="entry name" value="Hedgehog/DD-peptidase"/>
    <property type="match status" value="1"/>
</dbReference>
<dbReference type="GO" id="GO:0004180">
    <property type="term" value="F:carboxypeptidase activity"/>
    <property type="evidence" value="ECO:0007669"/>
    <property type="project" value="UniProtKB-KW"/>
</dbReference>
<comment type="caution">
    <text evidence="3">The sequence shown here is derived from an EMBL/GenBank/DDBJ whole genome shotgun (WGS) entry which is preliminary data.</text>
</comment>
<organism evidence="3 4">
    <name type="scientific">Couchioplanes caeruleus</name>
    <dbReference type="NCBI Taxonomy" id="56438"/>
    <lineage>
        <taxon>Bacteria</taxon>
        <taxon>Bacillati</taxon>
        <taxon>Actinomycetota</taxon>
        <taxon>Actinomycetes</taxon>
        <taxon>Micromonosporales</taxon>
        <taxon>Micromonosporaceae</taxon>
        <taxon>Couchioplanes</taxon>
    </lineage>
</organism>
<evidence type="ECO:0000256" key="1">
    <source>
        <dbReference type="SAM" id="SignalP"/>
    </source>
</evidence>
<protein>
    <submittedName>
        <fullName evidence="3">D-alanyl-D-alanine carboxypeptidase</fullName>
    </submittedName>
</protein>
<dbReference type="RefSeq" id="WP_084556286.1">
    <property type="nucleotide sequence ID" value="NZ_RJKL01000001.1"/>
</dbReference>